<dbReference type="InterPro" id="IPR036291">
    <property type="entry name" value="NAD(P)-bd_dom_sf"/>
</dbReference>
<dbReference type="GO" id="GO:0016491">
    <property type="term" value="F:oxidoreductase activity"/>
    <property type="evidence" value="ECO:0007669"/>
    <property type="project" value="UniProtKB-KW"/>
</dbReference>
<dbReference type="Gene3D" id="3.90.25.10">
    <property type="entry name" value="UDP-galactose 4-epimerase, domain 1"/>
    <property type="match status" value="1"/>
</dbReference>
<dbReference type="GeneID" id="41967848"/>
<sequence length="317" mass="34983">MKVALIGASGETGGSIANALLESGTFEIISLVRESSLTKPINVELQKKGVTLVPVDLNGPEEALVPVLAGVDVVISAIDAGLLLKQIPLANAAKAAGVRRFIPCSWATVAPPAGVMELRDAKEEVINHIKKIKLPYTIIDVGWWYQISVPRVPSGRLDYAVMMPSDTIIGDGNTLSARTDVRDIGRFVARIIADPRTLNKYVFAYNELWSQNQIYDLLEKLSGEKLERQYESEAQLLDQIASAKKETGPWAKIKVWSLEYRHSWGIRGDNVPEYATYLGYVDAKELYPDLKGISFEDFVKELLDGKGNLPYKNKTPP</sequence>
<dbReference type="AlphaFoldDB" id="A0A507B2P0"/>
<accession>A0A507B2P0</accession>
<dbReference type="Proteomes" id="UP000319257">
    <property type="component" value="Unassembled WGS sequence"/>
</dbReference>
<dbReference type="Pfam" id="PF05368">
    <property type="entry name" value="NmrA"/>
    <property type="match status" value="1"/>
</dbReference>
<dbReference type="EMBL" id="SKBQ01000002">
    <property type="protein sequence ID" value="TPX14007.1"/>
    <property type="molecule type" value="Genomic_DNA"/>
</dbReference>
<keyword evidence="5" id="KW-1185">Reference proteome</keyword>
<dbReference type="InterPro" id="IPR008030">
    <property type="entry name" value="NmrA-like"/>
</dbReference>
<dbReference type="CDD" id="cd05259">
    <property type="entry name" value="PCBER_SDR_a"/>
    <property type="match status" value="1"/>
</dbReference>
<dbReference type="InterPro" id="IPR051609">
    <property type="entry name" value="NmrA/Isoflavone_reductase-like"/>
</dbReference>
<dbReference type="InParanoid" id="A0A507B2P0"/>
<evidence type="ECO:0000259" key="3">
    <source>
        <dbReference type="Pfam" id="PF05368"/>
    </source>
</evidence>
<feature type="domain" description="NmrA-like" evidence="3">
    <location>
        <begin position="2"/>
        <end position="240"/>
    </location>
</feature>
<organism evidence="4 5">
    <name type="scientific">Thyridium curvatum</name>
    <dbReference type="NCBI Taxonomy" id="1093900"/>
    <lineage>
        <taxon>Eukaryota</taxon>
        <taxon>Fungi</taxon>
        <taxon>Dikarya</taxon>
        <taxon>Ascomycota</taxon>
        <taxon>Pezizomycotina</taxon>
        <taxon>Sordariomycetes</taxon>
        <taxon>Sordariomycetidae</taxon>
        <taxon>Thyridiales</taxon>
        <taxon>Thyridiaceae</taxon>
        <taxon>Thyridium</taxon>
    </lineage>
</organism>
<evidence type="ECO:0000313" key="5">
    <source>
        <dbReference type="Proteomes" id="UP000319257"/>
    </source>
</evidence>
<proteinExistence type="predicted"/>
<comment type="caution">
    <text evidence="4">The sequence shown here is derived from an EMBL/GenBank/DDBJ whole genome shotgun (WGS) entry which is preliminary data.</text>
</comment>
<evidence type="ECO:0000256" key="2">
    <source>
        <dbReference type="ARBA" id="ARBA00023002"/>
    </source>
</evidence>
<dbReference type="OrthoDB" id="419598at2759"/>
<keyword evidence="2" id="KW-0560">Oxidoreductase</keyword>
<dbReference type="STRING" id="1093900.A0A507B2P0"/>
<keyword evidence="1" id="KW-0521">NADP</keyword>
<dbReference type="SUPFAM" id="SSF51735">
    <property type="entry name" value="NAD(P)-binding Rossmann-fold domains"/>
    <property type="match status" value="1"/>
</dbReference>
<name>A0A507B2P0_9PEZI</name>
<dbReference type="PANTHER" id="PTHR47706:SF9">
    <property type="entry name" value="NMRA-LIKE DOMAIN-CONTAINING PROTEIN-RELATED"/>
    <property type="match status" value="1"/>
</dbReference>
<gene>
    <name evidence="4" type="ORF">E0L32_000401</name>
</gene>
<reference evidence="4 5" key="1">
    <citation type="submission" date="2019-06" db="EMBL/GenBank/DDBJ databases">
        <title>Draft genome sequence of the filamentous fungus Phialemoniopsis curvata isolated from diesel fuel.</title>
        <authorList>
            <person name="Varaljay V.A."/>
            <person name="Lyon W.J."/>
            <person name="Crouch A.L."/>
            <person name="Drake C.E."/>
            <person name="Hollomon J.M."/>
            <person name="Nadeau L.J."/>
            <person name="Nunn H.S."/>
            <person name="Stevenson B.S."/>
            <person name="Bojanowski C.L."/>
            <person name="Crookes-Goodson W.J."/>
        </authorList>
    </citation>
    <scope>NUCLEOTIDE SEQUENCE [LARGE SCALE GENOMIC DNA]</scope>
    <source>
        <strain evidence="4 5">D216</strain>
    </source>
</reference>
<evidence type="ECO:0000313" key="4">
    <source>
        <dbReference type="EMBL" id="TPX14007.1"/>
    </source>
</evidence>
<dbReference type="Gene3D" id="3.40.50.720">
    <property type="entry name" value="NAD(P)-binding Rossmann-like Domain"/>
    <property type="match status" value="1"/>
</dbReference>
<evidence type="ECO:0000256" key="1">
    <source>
        <dbReference type="ARBA" id="ARBA00022857"/>
    </source>
</evidence>
<dbReference type="PANTHER" id="PTHR47706">
    <property type="entry name" value="NMRA-LIKE FAMILY PROTEIN"/>
    <property type="match status" value="1"/>
</dbReference>
<dbReference type="InterPro" id="IPR045312">
    <property type="entry name" value="PCBER-like"/>
</dbReference>
<protein>
    <recommendedName>
        <fullName evidence="3">NmrA-like domain-containing protein</fullName>
    </recommendedName>
</protein>
<dbReference type="RefSeq" id="XP_030995718.1">
    <property type="nucleotide sequence ID" value="XM_031138383.1"/>
</dbReference>